<dbReference type="Proteomes" id="UP000005384">
    <property type="component" value="Unassembled WGS sequence"/>
</dbReference>
<protein>
    <submittedName>
        <fullName evidence="1">Uncharacterized protein</fullName>
    </submittedName>
</protein>
<dbReference type="AlphaFoldDB" id="G5IL16"/>
<evidence type="ECO:0000313" key="1">
    <source>
        <dbReference type="EMBL" id="EHI57704.1"/>
    </source>
</evidence>
<sequence>MGRGGAEAGRGAAEIEAVEAEREACVRVMRSWGSGVWNLRESDEKPWNGSRKRRNGWIWRYV</sequence>
<comment type="caution">
    <text evidence="1">The sequence shown here is derived from an EMBL/GenBank/DDBJ whole genome shotgun (WGS) entry which is preliminary data.</text>
</comment>
<dbReference type="HOGENOM" id="CLU_2898099_0_0_9"/>
<reference evidence="1 2" key="1">
    <citation type="submission" date="2011-08" db="EMBL/GenBank/DDBJ databases">
        <title>The Genome Sequence of Clostridium hathewayi WAL-18680.</title>
        <authorList>
            <consortium name="The Broad Institute Genome Sequencing Platform"/>
            <person name="Earl A."/>
            <person name="Ward D."/>
            <person name="Feldgarden M."/>
            <person name="Gevers D."/>
            <person name="Finegold S.M."/>
            <person name="Summanen P.H."/>
            <person name="Molitoris D.R."/>
            <person name="Song M."/>
            <person name="Daigneault M."/>
            <person name="Allen-Vercoe E."/>
            <person name="Young S.K."/>
            <person name="Zeng Q."/>
            <person name="Gargeya S."/>
            <person name="Fitzgerald M."/>
            <person name="Haas B."/>
            <person name="Abouelleil A."/>
            <person name="Alvarado L."/>
            <person name="Arachchi H.M."/>
            <person name="Berlin A."/>
            <person name="Brown A."/>
            <person name="Chapman S.B."/>
            <person name="Chen Z."/>
            <person name="Dunbar C."/>
            <person name="Freedman E."/>
            <person name="Gearin G."/>
            <person name="Gellesch M."/>
            <person name="Goldberg J."/>
            <person name="Griggs A."/>
            <person name="Gujja S."/>
            <person name="Heiman D."/>
            <person name="Howarth C."/>
            <person name="Larson L."/>
            <person name="Lui A."/>
            <person name="MacDonald P.J.P."/>
            <person name="Montmayeur A."/>
            <person name="Murphy C."/>
            <person name="Neiman D."/>
            <person name="Pearson M."/>
            <person name="Priest M."/>
            <person name="Roberts A."/>
            <person name="Saif S."/>
            <person name="Shea T."/>
            <person name="Shenoy N."/>
            <person name="Sisk P."/>
            <person name="Stolte C."/>
            <person name="Sykes S."/>
            <person name="Wortman J."/>
            <person name="Nusbaum C."/>
            <person name="Birren B."/>
        </authorList>
    </citation>
    <scope>NUCLEOTIDE SEQUENCE [LARGE SCALE GENOMIC DNA]</scope>
    <source>
        <strain evidence="1 2">WAL-18680</strain>
    </source>
</reference>
<gene>
    <name evidence="1" type="ORF">HMPREF9473_04194</name>
</gene>
<evidence type="ECO:0000313" key="2">
    <source>
        <dbReference type="Proteomes" id="UP000005384"/>
    </source>
</evidence>
<proteinExistence type="predicted"/>
<keyword evidence="2" id="KW-1185">Reference proteome</keyword>
<name>G5IL16_9FIRM</name>
<dbReference type="RefSeq" id="WP_006782185.1">
    <property type="nucleotide sequence ID" value="NZ_CP040506.1"/>
</dbReference>
<organism evidence="1 2">
    <name type="scientific">Hungatella hathewayi WAL-18680</name>
    <dbReference type="NCBI Taxonomy" id="742737"/>
    <lineage>
        <taxon>Bacteria</taxon>
        <taxon>Bacillati</taxon>
        <taxon>Bacillota</taxon>
        <taxon>Clostridia</taxon>
        <taxon>Lachnospirales</taxon>
        <taxon>Lachnospiraceae</taxon>
        <taxon>Hungatella</taxon>
    </lineage>
</organism>
<accession>G5IL16</accession>
<dbReference type="EMBL" id="ADLN01000118">
    <property type="protein sequence ID" value="EHI57704.1"/>
    <property type="molecule type" value="Genomic_DNA"/>
</dbReference>